<evidence type="ECO:0000313" key="3">
    <source>
        <dbReference type="EMBL" id="CAG7701348.1"/>
    </source>
</evidence>
<name>A0A8J2JDS0_9HEXA</name>
<proteinExistence type="predicted"/>
<dbReference type="GO" id="GO:0071207">
    <property type="term" value="F:histone pre-mRNA stem-loop binding"/>
    <property type="evidence" value="ECO:0007669"/>
    <property type="project" value="TreeGrafter"/>
</dbReference>
<dbReference type="GO" id="GO:0051028">
    <property type="term" value="P:mRNA transport"/>
    <property type="evidence" value="ECO:0007669"/>
    <property type="project" value="TreeGrafter"/>
</dbReference>
<dbReference type="GO" id="GO:0071204">
    <property type="term" value="C:histone pre-mRNA 3'end processing complex"/>
    <property type="evidence" value="ECO:0007669"/>
    <property type="project" value="TreeGrafter"/>
</dbReference>
<feature type="domain" description="Histone RNA hairpin-binding protein RNA-binding" evidence="2">
    <location>
        <begin position="2"/>
        <end position="51"/>
    </location>
</feature>
<keyword evidence="4" id="KW-1185">Reference proteome</keyword>
<dbReference type="AlphaFoldDB" id="A0A8J2JDS0"/>
<comment type="caution">
    <text evidence="3">The sequence shown here is derived from an EMBL/GenBank/DDBJ whole genome shotgun (WGS) entry which is preliminary data.</text>
</comment>
<dbReference type="InterPro" id="IPR026502">
    <property type="entry name" value="SLBP1/SLBP2"/>
</dbReference>
<dbReference type="GO" id="GO:0003729">
    <property type="term" value="F:mRNA binding"/>
    <property type="evidence" value="ECO:0007669"/>
    <property type="project" value="InterPro"/>
</dbReference>
<evidence type="ECO:0000259" key="2">
    <source>
        <dbReference type="Pfam" id="PF15247"/>
    </source>
</evidence>
<sequence length="143" mass="16539">MNTQAHANYLKSIPIGQRGPCHPKTSPMHRKYSRLAWDGLVKRWRLNLHYWTIGLTLKEVAQRVKNKGDISHITFASTFYLFGDNLDETKLFIPPGHTRANRLSYNPKYPSQFRDSNNYRDSQISPGHRSGQIETVPVVLTFK</sequence>
<accession>A0A8J2JDS0</accession>
<dbReference type="PANTHER" id="PTHR17408">
    <property type="entry name" value="HISTONE RNA HAIRPIN-BINDING PROTEIN"/>
    <property type="match status" value="1"/>
</dbReference>
<protein>
    <recommendedName>
        <fullName evidence="2">Histone RNA hairpin-binding protein RNA-binding domain-containing protein</fullName>
    </recommendedName>
</protein>
<dbReference type="OrthoDB" id="265795at2759"/>
<feature type="region of interest" description="Disordered" evidence="1">
    <location>
        <begin position="108"/>
        <end position="129"/>
    </location>
</feature>
<evidence type="ECO:0000313" key="4">
    <source>
        <dbReference type="Proteomes" id="UP000708208"/>
    </source>
</evidence>
<dbReference type="Proteomes" id="UP000708208">
    <property type="component" value="Unassembled WGS sequence"/>
</dbReference>
<dbReference type="PANTHER" id="PTHR17408:SF0">
    <property type="entry name" value="HISTONE RNA HAIRPIN-BINDING PROTEIN"/>
    <property type="match status" value="1"/>
</dbReference>
<dbReference type="GO" id="GO:0006398">
    <property type="term" value="P:mRNA 3'-end processing by stem-loop binding and cleavage"/>
    <property type="evidence" value="ECO:0007669"/>
    <property type="project" value="TreeGrafter"/>
</dbReference>
<dbReference type="InterPro" id="IPR029344">
    <property type="entry name" value="SLBP_RNA_bind"/>
</dbReference>
<feature type="compositionally biased region" description="Polar residues" evidence="1">
    <location>
        <begin position="113"/>
        <end position="125"/>
    </location>
</feature>
<dbReference type="Pfam" id="PF15247">
    <property type="entry name" value="SLBP_RNA_bind"/>
    <property type="match status" value="1"/>
</dbReference>
<dbReference type="GO" id="GO:0005737">
    <property type="term" value="C:cytoplasm"/>
    <property type="evidence" value="ECO:0007669"/>
    <property type="project" value="TreeGrafter"/>
</dbReference>
<reference evidence="3" key="1">
    <citation type="submission" date="2021-06" db="EMBL/GenBank/DDBJ databases">
        <authorList>
            <person name="Hodson N. C."/>
            <person name="Mongue J. A."/>
            <person name="Jaron S. K."/>
        </authorList>
    </citation>
    <scope>NUCLEOTIDE SEQUENCE</scope>
</reference>
<evidence type="ECO:0000256" key="1">
    <source>
        <dbReference type="SAM" id="MobiDB-lite"/>
    </source>
</evidence>
<dbReference type="EMBL" id="CAJVCH010026859">
    <property type="protein sequence ID" value="CAG7701348.1"/>
    <property type="molecule type" value="Genomic_DNA"/>
</dbReference>
<organism evidence="3 4">
    <name type="scientific">Allacma fusca</name>
    <dbReference type="NCBI Taxonomy" id="39272"/>
    <lineage>
        <taxon>Eukaryota</taxon>
        <taxon>Metazoa</taxon>
        <taxon>Ecdysozoa</taxon>
        <taxon>Arthropoda</taxon>
        <taxon>Hexapoda</taxon>
        <taxon>Collembola</taxon>
        <taxon>Symphypleona</taxon>
        <taxon>Sminthuridae</taxon>
        <taxon>Allacma</taxon>
    </lineage>
</organism>
<gene>
    <name evidence="3" type="ORF">AFUS01_LOCUS4324</name>
</gene>